<dbReference type="GO" id="GO:0006656">
    <property type="term" value="P:phosphatidylcholine biosynthetic process"/>
    <property type="evidence" value="ECO:0007669"/>
    <property type="project" value="UniProtKB-UniRule"/>
</dbReference>
<evidence type="ECO:0000313" key="17">
    <source>
        <dbReference type="Proteomes" id="UP000310108"/>
    </source>
</evidence>
<evidence type="ECO:0000256" key="13">
    <source>
        <dbReference type="HAMAP-Rule" id="MF_03217"/>
    </source>
</evidence>
<keyword evidence="4 13" id="KW-0808">Transferase</keyword>
<dbReference type="Gene3D" id="2.130.10.10">
    <property type="entry name" value="YVTN repeat-like/Quinoprotein amine dehydrogenase"/>
    <property type="match status" value="1"/>
</dbReference>
<feature type="transmembrane region" description="Helical" evidence="13 14">
    <location>
        <begin position="474"/>
        <end position="495"/>
    </location>
</feature>
<comment type="caution">
    <text evidence="13 14">Lacks conserved residue(s) required for the propagation of feature annotation.</text>
</comment>
<dbReference type="GO" id="GO:0004608">
    <property type="term" value="F:phosphatidylethanolamine N-methyltransferase activity"/>
    <property type="evidence" value="ECO:0007669"/>
    <property type="project" value="UniProtKB-UniRule"/>
</dbReference>
<dbReference type="PANTHER" id="PTHR32138:SF0">
    <property type="entry name" value="PHOSPHATIDYLETHANOLAMINE N-METHYLTRANSFERASE"/>
    <property type="match status" value="1"/>
</dbReference>
<feature type="transmembrane region" description="Helical" evidence="13 14">
    <location>
        <begin position="422"/>
        <end position="447"/>
    </location>
</feature>
<feature type="transmembrane region" description="Helical" evidence="13 14">
    <location>
        <begin position="201"/>
        <end position="221"/>
    </location>
</feature>
<dbReference type="InterPro" id="IPR007318">
    <property type="entry name" value="Phopholipid_MeTrfase"/>
</dbReference>
<keyword evidence="5 13" id="KW-0949">S-adenosyl-L-methionine</keyword>
<dbReference type="GO" id="GO:0005789">
    <property type="term" value="C:endoplasmic reticulum membrane"/>
    <property type="evidence" value="ECO:0007669"/>
    <property type="project" value="UniProtKB-SubCell"/>
</dbReference>
<feature type="transmembrane region" description="Helical" evidence="13 14">
    <location>
        <begin position="88"/>
        <end position="105"/>
    </location>
</feature>
<dbReference type="PROSITE" id="PS51598">
    <property type="entry name" value="SAM_CHO2"/>
    <property type="match status" value="1"/>
</dbReference>
<comment type="similarity">
    <text evidence="13 14">Belongs to the class VI-like SAM-binding methyltransferase superfamily. CHO2 family.</text>
</comment>
<feature type="region of interest" description="Disordered" evidence="15">
    <location>
        <begin position="1169"/>
        <end position="1189"/>
    </location>
</feature>
<evidence type="ECO:0000256" key="15">
    <source>
        <dbReference type="SAM" id="MobiDB-lite"/>
    </source>
</evidence>
<dbReference type="SUPFAM" id="SSF51004">
    <property type="entry name" value="C-terminal (heme d1) domain of cytochrome cd1-nitrite reductase"/>
    <property type="match status" value="1"/>
</dbReference>
<proteinExistence type="inferred from homology"/>
<dbReference type="UniPathway" id="UPA00753"/>
<evidence type="ECO:0000256" key="3">
    <source>
        <dbReference type="ARBA" id="ARBA00022603"/>
    </source>
</evidence>
<evidence type="ECO:0000256" key="1">
    <source>
        <dbReference type="ARBA" id="ARBA00004127"/>
    </source>
</evidence>
<keyword evidence="6 13" id="KW-0812">Transmembrane</keyword>
<dbReference type="InterPro" id="IPR019405">
    <property type="entry name" value="Lactonase_7-beta_prop"/>
</dbReference>
<evidence type="ECO:0000256" key="12">
    <source>
        <dbReference type="ARBA" id="ARBA00023264"/>
    </source>
</evidence>
<keyword evidence="12 13" id="KW-1208">Phospholipid metabolism</keyword>
<evidence type="ECO:0000256" key="2">
    <source>
        <dbReference type="ARBA" id="ARBA00022516"/>
    </source>
</evidence>
<evidence type="ECO:0000256" key="7">
    <source>
        <dbReference type="ARBA" id="ARBA00022824"/>
    </source>
</evidence>
<evidence type="ECO:0000256" key="14">
    <source>
        <dbReference type="RuleBase" id="RU361122"/>
    </source>
</evidence>
<organism evidence="16 17">
    <name type="scientific">Colletotrichum tanaceti</name>
    <dbReference type="NCBI Taxonomy" id="1306861"/>
    <lineage>
        <taxon>Eukaryota</taxon>
        <taxon>Fungi</taxon>
        <taxon>Dikarya</taxon>
        <taxon>Ascomycota</taxon>
        <taxon>Pezizomycotina</taxon>
        <taxon>Sordariomycetes</taxon>
        <taxon>Hypocreomycetidae</taxon>
        <taxon>Glomerellales</taxon>
        <taxon>Glomerellaceae</taxon>
        <taxon>Colletotrichum</taxon>
        <taxon>Colletotrichum destructivum species complex</taxon>
    </lineage>
</organism>
<dbReference type="STRING" id="1306861.A0A4V6DID9"/>
<evidence type="ECO:0000256" key="10">
    <source>
        <dbReference type="ARBA" id="ARBA00023136"/>
    </source>
</evidence>
<feature type="transmembrane region" description="Helical" evidence="13 14">
    <location>
        <begin position="507"/>
        <end position="528"/>
    </location>
</feature>
<feature type="transmembrane region" description="Helical" evidence="13 14">
    <location>
        <begin position="111"/>
        <end position="132"/>
    </location>
</feature>
<dbReference type="EMBL" id="PJEX01000174">
    <property type="protein sequence ID" value="TKW53646.1"/>
    <property type="molecule type" value="Genomic_DNA"/>
</dbReference>
<dbReference type="GO" id="GO:0032259">
    <property type="term" value="P:methylation"/>
    <property type="evidence" value="ECO:0007669"/>
    <property type="project" value="UniProtKB-KW"/>
</dbReference>
<feature type="transmembrane region" description="Helical" evidence="13 14">
    <location>
        <begin position="227"/>
        <end position="246"/>
    </location>
</feature>
<evidence type="ECO:0000256" key="9">
    <source>
        <dbReference type="ARBA" id="ARBA00023098"/>
    </source>
</evidence>
<name>A0A4V6DID9_9PEZI</name>
<accession>A0A4V6DID9</accession>
<keyword evidence="11 13" id="KW-0594">Phospholipid biosynthesis</keyword>
<keyword evidence="7 13" id="KW-0256">Endoplasmic reticulum</keyword>
<dbReference type="Pfam" id="PF04191">
    <property type="entry name" value="PEMT"/>
    <property type="match status" value="2"/>
</dbReference>
<comment type="function">
    <text evidence="13 14">Catalyzes the first step of the methylation pathway of phosphatidylcholine biosynthesis, the SAM-dependent methylation of phosphatidylethanolamine (PE) to phosphatidylmonomethylethanolamine (PMME).</text>
</comment>
<dbReference type="InterPro" id="IPR016219">
    <property type="entry name" value="Phosphatid-EA_MeTrfase_fun"/>
</dbReference>
<evidence type="ECO:0000256" key="6">
    <source>
        <dbReference type="ARBA" id="ARBA00022692"/>
    </source>
</evidence>
<dbReference type="Proteomes" id="UP000310108">
    <property type="component" value="Unassembled WGS sequence"/>
</dbReference>
<comment type="pathway">
    <text evidence="13 14">Phospholipid metabolism; phosphatidylcholine biosynthesis.</text>
</comment>
<keyword evidence="17" id="KW-1185">Reference proteome</keyword>
<protein>
    <recommendedName>
        <fullName evidence="13 14">Phosphatidylethanolamine N-methyltransferase</fullName>
        <shortName evidence="13">PE methyltransferase</shortName>
        <shortName evidence="13 14">PEAMT</shortName>
        <shortName evidence="13">PEMT</shortName>
        <ecNumber evidence="13 14">2.1.1.17</ecNumber>
    </recommendedName>
</protein>
<comment type="subcellular location">
    <subcellularLocation>
        <location evidence="1">Endomembrane system</location>
        <topology evidence="1">Multi-pass membrane protein</topology>
    </subcellularLocation>
    <subcellularLocation>
        <location evidence="13 14">Endoplasmic reticulum membrane</location>
        <topology evidence="13 14">Multi-pass membrane protein</topology>
    </subcellularLocation>
</comment>
<sequence length="1413" mass="156378">MSSFTASVAKDAGSLRQRQRQTLSDDSSEDLDPSITQDDEVETIEDLEQKPKKTFGRTPDGTVFTVPTTHDMVSQLLDPRQPKNLSDVLVLAILALQISAAYYLPSNLKRPIFALVFLFWRAAYNIGIGYLLTIQSQHRRLETWAARWKLFEHPGSGKQPRPWLYNMLKRELETKIPEDYEFEKAPMEYNTWLVFRRVVDLILMCDFVSYCLFAMICVHTPEGENVLVGVGRWSIGILLVLFNLWVKLDAHRVVKDYAWYWGDFFYLVDQELTFDGVFEMAPHPMYSIGYAGYYGISMMAASYEVLFISIVAHLAQFAFLVIVENPHIEKTYNPPAPRKRVVSTAINGQPELVAIKSSDTEEILVDQASVSPELASQEAPPQVHNLIGLNNLDLFRITDTSVLLLGFYLAVLTLVTPSTPLFQVLFVLHALFWRVWYHLGLGAILAWQSRNKFWTRHFLKYGESHTEAWNQWKAMYHLSLVMVTGSFMAACWKLYSPPEDWAYGWVLLKHVVGAGLVALQIWTAASVYESLGEFGWFYGDFFYDSTARLTYKSIYRFLNNPERIFGMAGLWGSALITWSRAIFIMALVSQLFTLGFINFIEKPHMQKTYGRGIRQEAGLTKFIKRSLPPPVQGWQRGVDKVIDDTAQFIEEFLDTARPKFASGIKTFVHDTSALFNKYPARLTVTRLSPDLAGLDPKFYSLSVEGTPSSHSAVNERATGKESVTARFHRGAETLMFDYGSPLKVKWRAPAKHNSTDWIGLYMVTDNRSREVTEVSSLGRWVPTTPGTYDAATADKAILVPDRPVKRQDPSDPDLVEGEVIFEGDRLWWTQGVFEFRYHHAGAHHVMTISQPFEIRIGKFDEDDVEVDANGMYEKAVEQALLPLVQNCCDRDPDIAPTTVDEAFGGYVERDGKYAKRIVYAIHQMFGIEFAPAIVPADGNVKKMAWRICNAKQVLAKRTLSSGRSPWSSDCRPWAGFALQDANVALSFSRATSQHPVSYFSPSHSFCASYLRWYCASPPHHNAIRLLPLLLSSPAAATLLYASSYSGAITTLNLTSSADNASRSVLQSLSSSDGCAPSPSWLTLDHANSRLYCTDEGLTTNVGTVSSFSTGPEGVLQQLAKTETISGPVSAVIYGDKGQGLAVAQYGGSSVSWFDISNPAALTAVKSETFSMSAPGPNPSRQEAPHPHEVSLDPKGQFVLAPDLGADLVRVFAVDGINLVAVDSLAAAPGSGPRHVKFLVTPEGKTYLYVIGELSNTVTAYHVAYCKNKTLGFTEVYSGSTYGEGATAPAGASGAEIWISPDGKFLTLSSRNDSAFSISNPDTNGEGAQIPSDSLNSFSINSQTGALTLLQKFPAGGRIPRQFSVNKAGDLVAVGLQSDSRVVIISRDVASGKLGDIIASTKVEGEVSAVIFDE</sequence>
<feature type="compositionally biased region" description="Acidic residues" evidence="15">
    <location>
        <begin position="26"/>
        <end position="43"/>
    </location>
</feature>
<gene>
    <name evidence="16" type="primary">CHO2</name>
    <name evidence="16" type="ORF">CTA1_6933</name>
</gene>
<dbReference type="HAMAP" id="MF_03217">
    <property type="entry name" value="PEMT"/>
    <property type="match status" value="1"/>
</dbReference>
<evidence type="ECO:0000256" key="4">
    <source>
        <dbReference type="ARBA" id="ARBA00022679"/>
    </source>
</evidence>
<evidence type="ECO:0000256" key="5">
    <source>
        <dbReference type="ARBA" id="ARBA00022691"/>
    </source>
</evidence>
<reference evidence="16 17" key="1">
    <citation type="journal article" date="2019" name="PLoS ONE">
        <title>Comparative genome analysis indicates high evolutionary potential of pathogenicity genes in Colletotrichum tanaceti.</title>
        <authorList>
            <person name="Lelwala R.V."/>
            <person name="Korhonen P.K."/>
            <person name="Young N.D."/>
            <person name="Scott J.B."/>
            <person name="Ades P.A."/>
            <person name="Gasser R.B."/>
            <person name="Taylor P.W.J."/>
        </authorList>
    </citation>
    <scope>NUCLEOTIDE SEQUENCE [LARGE SCALE GENOMIC DNA]</scope>
    <source>
        <strain evidence="16">BRIP57314</strain>
    </source>
</reference>
<feature type="transmembrane region" description="Helical" evidence="13 14">
    <location>
        <begin position="394"/>
        <end position="415"/>
    </location>
</feature>
<comment type="catalytic activity">
    <reaction evidence="13 14">
        <text>a 1,2-diacyl-sn-glycero-3-phosphoethanolamine + S-adenosyl-L-methionine = a 1,2-diacyl-sn-glycero-3-phospho-N-methylethanolamine + S-adenosyl-L-homocysteine + H(+)</text>
        <dbReference type="Rhea" id="RHEA:11164"/>
        <dbReference type="ChEBI" id="CHEBI:15378"/>
        <dbReference type="ChEBI" id="CHEBI:57856"/>
        <dbReference type="ChEBI" id="CHEBI:59789"/>
        <dbReference type="ChEBI" id="CHEBI:64573"/>
        <dbReference type="ChEBI" id="CHEBI:64612"/>
        <dbReference type="EC" id="2.1.1.17"/>
    </reaction>
</comment>
<dbReference type="PANTHER" id="PTHR32138">
    <property type="entry name" value="PHOSPHATIDYLETHANOLAMINE N-METHYLTRANSFERASE"/>
    <property type="match status" value="1"/>
</dbReference>
<keyword evidence="9 13" id="KW-0443">Lipid metabolism</keyword>
<dbReference type="InterPro" id="IPR011048">
    <property type="entry name" value="Haem_d1_sf"/>
</dbReference>
<evidence type="ECO:0000313" key="16">
    <source>
        <dbReference type="EMBL" id="TKW53646.1"/>
    </source>
</evidence>
<evidence type="ECO:0000256" key="11">
    <source>
        <dbReference type="ARBA" id="ARBA00023209"/>
    </source>
</evidence>
<dbReference type="EC" id="2.1.1.17" evidence="13 14"/>
<keyword evidence="2 13" id="KW-0444">Lipid biosynthesis</keyword>
<keyword evidence="10 13" id="KW-0472">Membrane</keyword>
<dbReference type="InterPro" id="IPR015943">
    <property type="entry name" value="WD40/YVTN_repeat-like_dom_sf"/>
</dbReference>
<comment type="caution">
    <text evidence="16">The sequence shown here is derived from an EMBL/GenBank/DDBJ whole genome shotgun (WGS) entry which is preliminary data.</text>
</comment>
<keyword evidence="8 13" id="KW-1133">Transmembrane helix</keyword>
<keyword evidence="3 13" id="KW-0489">Methyltransferase</keyword>
<evidence type="ECO:0000256" key="8">
    <source>
        <dbReference type="ARBA" id="ARBA00022989"/>
    </source>
</evidence>
<dbReference type="Pfam" id="PF10282">
    <property type="entry name" value="Lactonase"/>
    <property type="match status" value="1"/>
</dbReference>
<feature type="region of interest" description="Disordered" evidence="15">
    <location>
        <begin position="1"/>
        <end position="43"/>
    </location>
</feature>